<gene>
    <name evidence="1" type="ordered locus">CSE_07140</name>
</gene>
<dbReference type="OrthoDB" id="4933449at2"/>
<protein>
    <recommendedName>
        <fullName evidence="3">DUF2877 domain-containing protein</fullName>
    </recommendedName>
</protein>
<organism evidence="1 2">
    <name type="scientific">Caldisericum exile (strain DSM 21853 / NBRC 104410 / AZM16c01)</name>
    <dbReference type="NCBI Taxonomy" id="511051"/>
    <lineage>
        <taxon>Bacteria</taxon>
        <taxon>Pseudomonadati</taxon>
        <taxon>Caldisericota/Cryosericota group</taxon>
        <taxon>Caldisericota</taxon>
        <taxon>Caldisericia</taxon>
        <taxon>Caldisericales</taxon>
        <taxon>Caldisericaceae</taxon>
        <taxon>Caldisericum</taxon>
    </lineage>
</organism>
<evidence type="ECO:0000313" key="1">
    <source>
        <dbReference type="EMBL" id="BAL80840.1"/>
    </source>
</evidence>
<keyword evidence="2" id="KW-1185">Reference proteome</keyword>
<dbReference type="KEGG" id="cex:CSE_07140"/>
<reference evidence="1 2" key="1">
    <citation type="submission" date="2011-01" db="EMBL/GenBank/DDBJ databases">
        <title>Whole genome sequence of Caldisericum exile AZM16c01.</title>
        <authorList>
            <person name="Narita-Yamada S."/>
            <person name="Kawakoshi A."/>
            <person name="Nakamura S."/>
            <person name="Sasagawa M."/>
            <person name="Fukada J."/>
            <person name="Sekine M."/>
            <person name="Kato Y."/>
            <person name="Fukai R."/>
            <person name="Sasaki K."/>
            <person name="Hanamaki A."/>
            <person name="Narita H."/>
            <person name="Konno Y."/>
            <person name="Mori K."/>
            <person name="Yamazaki S."/>
            <person name="Suzuki K."/>
            <person name="Fujita N."/>
        </authorList>
    </citation>
    <scope>NUCLEOTIDE SEQUENCE [LARGE SCALE GENOMIC DNA]</scope>
    <source>
        <strain evidence="2">DSM 21853 / NBRC 104410 / AZM16c01</strain>
    </source>
</reference>
<dbReference type="RefSeq" id="WP_014453243.1">
    <property type="nucleotide sequence ID" value="NC_017096.1"/>
</dbReference>
<evidence type="ECO:0008006" key="3">
    <source>
        <dbReference type="Google" id="ProtNLM"/>
    </source>
</evidence>
<accession>A0A7U6JG01</accession>
<dbReference type="EMBL" id="AP012051">
    <property type="protein sequence ID" value="BAL80840.1"/>
    <property type="molecule type" value="Genomic_DNA"/>
</dbReference>
<sequence>MKVISVGDKIDLEFKILGIHSSFAHAINLYTDSGLVFLVSEDIGAGPNSVVVQSDTIEEIFINELKEALLHHSPVIYDSTFSLPHKDIDFILKNIVKVKNILKQYSQPLSSAFLIDPSRKIYFKGSFNLNLVDKLENYFNRLINFDFSSIHILKGLGYGFTPQGDDLIEGFLSAMYLYERLFEIDLSEIRNTIFILAQTQNEVSNTFLYFTSLGFFYERFKNVLLSLFTGQNLEQSVLKMLSFGETSGADILTGFVKGFEKLLEGGKKLWQ</sequence>
<dbReference type="AlphaFoldDB" id="A0A7U6JG01"/>
<name>A0A7U6JG01_CALEA</name>
<evidence type="ECO:0000313" key="2">
    <source>
        <dbReference type="Proteomes" id="UP000004793"/>
    </source>
</evidence>
<proteinExistence type="predicted"/>
<dbReference type="Proteomes" id="UP000004793">
    <property type="component" value="Chromosome"/>
</dbReference>
<dbReference type="Pfam" id="PF11392">
    <property type="entry name" value="AllH"/>
    <property type="match status" value="1"/>
</dbReference>
<dbReference type="InterPro" id="IPR021530">
    <property type="entry name" value="AllH-like"/>
</dbReference>